<reference evidence="2" key="1">
    <citation type="submission" date="2021-12" db="EMBL/GenBank/DDBJ databases">
        <authorList>
            <person name="King R."/>
        </authorList>
    </citation>
    <scope>NUCLEOTIDE SEQUENCE</scope>
</reference>
<name>A0A9P0BDQ6_BRAAE</name>
<proteinExistence type="predicted"/>
<dbReference type="EMBL" id="OV121138">
    <property type="protein sequence ID" value="CAH0560578.1"/>
    <property type="molecule type" value="Genomic_DNA"/>
</dbReference>
<evidence type="ECO:0000256" key="1">
    <source>
        <dbReference type="SAM" id="MobiDB-lite"/>
    </source>
</evidence>
<dbReference type="Proteomes" id="UP001154078">
    <property type="component" value="Chromosome 7"/>
</dbReference>
<feature type="region of interest" description="Disordered" evidence="1">
    <location>
        <begin position="135"/>
        <end position="155"/>
    </location>
</feature>
<dbReference type="InterPro" id="IPR012337">
    <property type="entry name" value="RNaseH-like_sf"/>
</dbReference>
<feature type="compositionally biased region" description="Basic and acidic residues" evidence="1">
    <location>
        <begin position="143"/>
        <end position="155"/>
    </location>
</feature>
<dbReference type="AlphaFoldDB" id="A0A9P0BDQ6"/>
<accession>A0A9P0BDQ6</accession>
<sequence length="545" mass="59925">MPIRWNSTSEMLERVLKIKEPLLATLAIVNFDKFTLTASDWKIIEHSCRALFKSRALLHHCSALQDDPDIPKEIKNMIIKMIEQLNKRFLNIQDNLTLAETTLLDPKFGFTDTKAFEKAKTAVTNAASQIVLEENAKANNTDNESKGDGSTVDHENETMSIWKDYDKKTSFVSKNENATAAGIIEMNSYAQVAGKASEKGIGGKDDPFRKEWSRIVTAANTLKGSDNAEIGALCKVIMSAQEAGMDRAIDESKVPRPSITREARMKGSQSYELFQAAESRGGWPRGKEDMTEGFLAVARERFPDLANNEEGEKVLETNTRIGNKTRRKRILVARPDAEDPTEEMYRGIVELGSIASLEGADMISFAAPAAMAGTARKMAPCVLVAGRGIKARVCIPQKTLKTVGAGRFTMTRQVSVRPRKHRHEAVLVRGTKPEEYLALLAGARKDLKGQGVKAYYGGQCGEKTEILRSDKKTALVVTNIEAALSEEEIKAAIKEQIGAAEGDIEVRDLRSGFRGKQAATVLAPPEICAAILAHEDHYGTDPCQR</sequence>
<keyword evidence="3" id="KW-1185">Reference proteome</keyword>
<dbReference type="SUPFAM" id="SSF53098">
    <property type="entry name" value="Ribonuclease H-like"/>
    <property type="match status" value="1"/>
</dbReference>
<dbReference type="OrthoDB" id="6758641at2759"/>
<organism evidence="2 3">
    <name type="scientific">Brassicogethes aeneus</name>
    <name type="common">Rape pollen beetle</name>
    <name type="synonym">Meligethes aeneus</name>
    <dbReference type="NCBI Taxonomy" id="1431903"/>
    <lineage>
        <taxon>Eukaryota</taxon>
        <taxon>Metazoa</taxon>
        <taxon>Ecdysozoa</taxon>
        <taxon>Arthropoda</taxon>
        <taxon>Hexapoda</taxon>
        <taxon>Insecta</taxon>
        <taxon>Pterygota</taxon>
        <taxon>Neoptera</taxon>
        <taxon>Endopterygota</taxon>
        <taxon>Coleoptera</taxon>
        <taxon>Polyphaga</taxon>
        <taxon>Cucujiformia</taxon>
        <taxon>Nitidulidae</taxon>
        <taxon>Meligethinae</taxon>
        <taxon>Brassicogethes</taxon>
    </lineage>
</organism>
<protein>
    <submittedName>
        <fullName evidence="2">Uncharacterized protein</fullName>
    </submittedName>
</protein>
<evidence type="ECO:0000313" key="3">
    <source>
        <dbReference type="Proteomes" id="UP001154078"/>
    </source>
</evidence>
<gene>
    <name evidence="2" type="ORF">MELIAE_LOCUS10311</name>
</gene>
<evidence type="ECO:0000313" key="2">
    <source>
        <dbReference type="EMBL" id="CAH0560578.1"/>
    </source>
</evidence>